<sequence>MRKEIVVLLVVLVATMVMAQDIPFSDQNLASEESMWSLYERWRSAYTTSLDLTDKNRKFKTFIENARYINDFNKKKDMTYTLGLNKFVDMTIDEFTTMYTGAKVDTTAATVLGPLAPEAEKELLDDVPASWDWRQHGAVASVRNQSPKSMSCWAFSAVGAIEGANAIATSELLTLSEQQVLDCSGAGNCSGGWPDKGVHTGPCETNLNHAVLAVGYGTTAPGRTLTTGSSRTHGV</sequence>
<dbReference type="InterPro" id="IPR025660">
    <property type="entry name" value="Pept_his_AS"/>
</dbReference>
<evidence type="ECO:0000259" key="3">
    <source>
        <dbReference type="SMART" id="SM00645"/>
    </source>
</evidence>
<dbReference type="PROSITE" id="PS00639">
    <property type="entry name" value="THIOL_PROTEASE_HIS"/>
    <property type="match status" value="1"/>
</dbReference>
<dbReference type="InterPro" id="IPR000668">
    <property type="entry name" value="Peptidase_C1A_C"/>
</dbReference>
<dbReference type="Pfam" id="PF08246">
    <property type="entry name" value="Inhibitor_I29"/>
    <property type="match status" value="1"/>
</dbReference>
<dbReference type="InterPro" id="IPR013201">
    <property type="entry name" value="Prot_inhib_I29"/>
</dbReference>
<feature type="domain" description="Cathepsin propeptide inhibitor" evidence="4">
    <location>
        <begin position="39"/>
        <end position="95"/>
    </location>
</feature>
<name>J3N060_ORYBR</name>
<evidence type="ECO:0000313" key="5">
    <source>
        <dbReference type="EnsemblPlants" id="OB09G26390.1"/>
    </source>
</evidence>
<reference evidence="5" key="1">
    <citation type="journal article" date="2013" name="Nat. Commun.">
        <title>Whole-genome sequencing of Oryza brachyantha reveals mechanisms underlying Oryza genome evolution.</title>
        <authorList>
            <person name="Chen J."/>
            <person name="Huang Q."/>
            <person name="Gao D."/>
            <person name="Wang J."/>
            <person name="Lang Y."/>
            <person name="Liu T."/>
            <person name="Li B."/>
            <person name="Bai Z."/>
            <person name="Luis Goicoechea J."/>
            <person name="Liang C."/>
            <person name="Chen C."/>
            <person name="Zhang W."/>
            <person name="Sun S."/>
            <person name="Liao Y."/>
            <person name="Zhang X."/>
            <person name="Yang L."/>
            <person name="Song C."/>
            <person name="Wang M."/>
            <person name="Shi J."/>
            <person name="Liu G."/>
            <person name="Liu J."/>
            <person name="Zhou H."/>
            <person name="Zhou W."/>
            <person name="Yu Q."/>
            <person name="An N."/>
            <person name="Chen Y."/>
            <person name="Cai Q."/>
            <person name="Wang B."/>
            <person name="Liu B."/>
            <person name="Min J."/>
            <person name="Huang Y."/>
            <person name="Wu H."/>
            <person name="Li Z."/>
            <person name="Zhang Y."/>
            <person name="Yin Y."/>
            <person name="Song W."/>
            <person name="Jiang J."/>
            <person name="Jackson S.A."/>
            <person name="Wing R.A."/>
            <person name="Wang J."/>
            <person name="Chen M."/>
        </authorList>
    </citation>
    <scope>NUCLEOTIDE SEQUENCE [LARGE SCALE GENOMIC DNA]</scope>
    <source>
        <strain evidence="5">cv. IRGC 101232</strain>
    </source>
</reference>
<accession>J3N060</accession>
<feature type="domain" description="Peptidase C1A papain C-terminal" evidence="3">
    <location>
        <begin position="127"/>
        <end position="233"/>
    </location>
</feature>
<dbReference type="HOGENOM" id="CLU_012184_1_0_1"/>
<dbReference type="EnsemblPlants" id="OB09G26390.1">
    <property type="protein sequence ID" value="OB09G26390.1"/>
    <property type="gene ID" value="OB09G26390"/>
</dbReference>
<dbReference type="GO" id="GO:0008234">
    <property type="term" value="F:cysteine-type peptidase activity"/>
    <property type="evidence" value="ECO:0007669"/>
    <property type="project" value="InterPro"/>
</dbReference>
<dbReference type="SUPFAM" id="SSF54001">
    <property type="entry name" value="Cysteine proteinases"/>
    <property type="match status" value="1"/>
</dbReference>
<organism evidence="5">
    <name type="scientific">Oryza brachyantha</name>
    <name type="common">malo sina</name>
    <dbReference type="NCBI Taxonomy" id="4533"/>
    <lineage>
        <taxon>Eukaryota</taxon>
        <taxon>Viridiplantae</taxon>
        <taxon>Streptophyta</taxon>
        <taxon>Embryophyta</taxon>
        <taxon>Tracheophyta</taxon>
        <taxon>Spermatophyta</taxon>
        <taxon>Magnoliopsida</taxon>
        <taxon>Liliopsida</taxon>
        <taxon>Poales</taxon>
        <taxon>Poaceae</taxon>
        <taxon>BOP clade</taxon>
        <taxon>Oryzoideae</taxon>
        <taxon>Oryzeae</taxon>
        <taxon>Oryzinae</taxon>
        <taxon>Oryza</taxon>
    </lineage>
</organism>
<dbReference type="Proteomes" id="UP000006038">
    <property type="component" value="Chromosome 9"/>
</dbReference>
<evidence type="ECO:0000256" key="1">
    <source>
        <dbReference type="ARBA" id="ARBA00008455"/>
    </source>
</evidence>
<dbReference type="OMA" id="WRSAYTT"/>
<evidence type="ECO:0000313" key="6">
    <source>
        <dbReference type="Proteomes" id="UP000006038"/>
    </source>
</evidence>
<dbReference type="SMART" id="SM00645">
    <property type="entry name" value="Pept_C1"/>
    <property type="match status" value="1"/>
</dbReference>
<dbReference type="InterPro" id="IPR038765">
    <property type="entry name" value="Papain-like_cys_pep_sf"/>
</dbReference>
<dbReference type="Gene3D" id="3.90.70.10">
    <property type="entry name" value="Cysteine proteinases"/>
    <property type="match status" value="1"/>
</dbReference>
<dbReference type="InterPro" id="IPR013128">
    <property type="entry name" value="Peptidase_C1A"/>
</dbReference>
<dbReference type="AlphaFoldDB" id="J3N060"/>
<keyword evidence="6" id="KW-1185">Reference proteome</keyword>
<dbReference type="Pfam" id="PF00112">
    <property type="entry name" value="Peptidase_C1"/>
    <property type="match status" value="1"/>
</dbReference>
<dbReference type="Gramene" id="OB09G26390.1">
    <property type="protein sequence ID" value="OB09G26390.1"/>
    <property type="gene ID" value="OB09G26390"/>
</dbReference>
<proteinExistence type="inferred from homology"/>
<comment type="similarity">
    <text evidence="1">Belongs to the peptidase C1 family.</text>
</comment>
<dbReference type="PANTHER" id="PTHR12411">
    <property type="entry name" value="CYSTEINE PROTEASE FAMILY C1-RELATED"/>
    <property type="match status" value="1"/>
</dbReference>
<reference evidence="5" key="2">
    <citation type="submission" date="2013-04" db="UniProtKB">
        <authorList>
            <consortium name="EnsemblPlants"/>
        </authorList>
    </citation>
    <scope>IDENTIFICATION</scope>
</reference>
<evidence type="ECO:0000259" key="4">
    <source>
        <dbReference type="SMART" id="SM00848"/>
    </source>
</evidence>
<dbReference type="STRING" id="4533.J3N060"/>
<dbReference type="eggNOG" id="KOG1543">
    <property type="taxonomic scope" value="Eukaryota"/>
</dbReference>
<feature type="chain" id="PRO_5018697192" description="Cathepsin propeptide inhibitor domain-containing protein" evidence="2">
    <location>
        <begin position="20"/>
        <end position="235"/>
    </location>
</feature>
<evidence type="ECO:0000256" key="2">
    <source>
        <dbReference type="SAM" id="SignalP"/>
    </source>
</evidence>
<dbReference type="GO" id="GO:0006508">
    <property type="term" value="P:proteolysis"/>
    <property type="evidence" value="ECO:0007669"/>
    <property type="project" value="InterPro"/>
</dbReference>
<dbReference type="SMART" id="SM00848">
    <property type="entry name" value="Inhibitor_I29"/>
    <property type="match status" value="1"/>
</dbReference>
<feature type="signal peptide" evidence="2">
    <location>
        <begin position="1"/>
        <end position="19"/>
    </location>
</feature>
<protein>
    <recommendedName>
        <fullName evidence="7">Cathepsin propeptide inhibitor domain-containing protein</fullName>
    </recommendedName>
</protein>
<evidence type="ECO:0008006" key="7">
    <source>
        <dbReference type="Google" id="ProtNLM"/>
    </source>
</evidence>
<keyword evidence="2" id="KW-0732">Signal</keyword>